<evidence type="ECO:0000256" key="1">
    <source>
        <dbReference type="SAM" id="MobiDB-lite"/>
    </source>
</evidence>
<evidence type="ECO:0000313" key="2">
    <source>
        <dbReference type="EMBL" id="PTQ46320.1"/>
    </source>
</evidence>
<dbReference type="Gramene" id="Mp4g10320.1">
    <property type="protein sequence ID" value="Mp4g10320.1.cds"/>
    <property type="gene ID" value="Mp4g10320"/>
</dbReference>
<organism evidence="2 3">
    <name type="scientific">Marchantia polymorpha</name>
    <name type="common">Common liverwort</name>
    <name type="synonym">Marchantia aquatica</name>
    <dbReference type="NCBI Taxonomy" id="3197"/>
    <lineage>
        <taxon>Eukaryota</taxon>
        <taxon>Viridiplantae</taxon>
        <taxon>Streptophyta</taxon>
        <taxon>Embryophyta</taxon>
        <taxon>Marchantiophyta</taxon>
        <taxon>Marchantiopsida</taxon>
        <taxon>Marchantiidae</taxon>
        <taxon>Marchantiales</taxon>
        <taxon>Marchantiaceae</taxon>
        <taxon>Marchantia</taxon>
    </lineage>
</organism>
<feature type="region of interest" description="Disordered" evidence="1">
    <location>
        <begin position="17"/>
        <end position="84"/>
    </location>
</feature>
<gene>
    <name evidence="2" type="ORF">MARPO_0011s0019</name>
</gene>
<name>A0A2R6XJL5_MARPO</name>
<feature type="compositionally biased region" description="Polar residues" evidence="1">
    <location>
        <begin position="17"/>
        <end position="37"/>
    </location>
</feature>
<dbReference type="EMBL" id="KZ772683">
    <property type="protein sequence ID" value="PTQ46320.1"/>
    <property type="molecule type" value="Genomic_DNA"/>
</dbReference>
<keyword evidence="3" id="KW-1185">Reference proteome</keyword>
<feature type="compositionally biased region" description="Polar residues" evidence="1">
    <location>
        <begin position="61"/>
        <end position="71"/>
    </location>
</feature>
<accession>A0A2R6XJL5</accession>
<reference evidence="3" key="1">
    <citation type="journal article" date="2017" name="Cell">
        <title>Insights into land plant evolution garnered from the Marchantia polymorpha genome.</title>
        <authorList>
            <person name="Bowman J.L."/>
            <person name="Kohchi T."/>
            <person name="Yamato K.T."/>
            <person name="Jenkins J."/>
            <person name="Shu S."/>
            <person name="Ishizaki K."/>
            <person name="Yamaoka S."/>
            <person name="Nishihama R."/>
            <person name="Nakamura Y."/>
            <person name="Berger F."/>
            <person name="Adam C."/>
            <person name="Aki S.S."/>
            <person name="Althoff F."/>
            <person name="Araki T."/>
            <person name="Arteaga-Vazquez M.A."/>
            <person name="Balasubrmanian S."/>
            <person name="Barry K."/>
            <person name="Bauer D."/>
            <person name="Boehm C.R."/>
            <person name="Briginshaw L."/>
            <person name="Caballero-Perez J."/>
            <person name="Catarino B."/>
            <person name="Chen F."/>
            <person name="Chiyoda S."/>
            <person name="Chovatia M."/>
            <person name="Davies K.M."/>
            <person name="Delmans M."/>
            <person name="Demura T."/>
            <person name="Dierschke T."/>
            <person name="Dolan L."/>
            <person name="Dorantes-Acosta A.E."/>
            <person name="Eklund D.M."/>
            <person name="Florent S.N."/>
            <person name="Flores-Sandoval E."/>
            <person name="Fujiyama A."/>
            <person name="Fukuzawa H."/>
            <person name="Galik B."/>
            <person name="Grimanelli D."/>
            <person name="Grimwood J."/>
            <person name="Grossniklaus U."/>
            <person name="Hamada T."/>
            <person name="Haseloff J."/>
            <person name="Hetherington A.J."/>
            <person name="Higo A."/>
            <person name="Hirakawa Y."/>
            <person name="Hundley H.N."/>
            <person name="Ikeda Y."/>
            <person name="Inoue K."/>
            <person name="Inoue S.I."/>
            <person name="Ishida S."/>
            <person name="Jia Q."/>
            <person name="Kakita M."/>
            <person name="Kanazawa T."/>
            <person name="Kawai Y."/>
            <person name="Kawashima T."/>
            <person name="Kennedy M."/>
            <person name="Kinose K."/>
            <person name="Kinoshita T."/>
            <person name="Kohara Y."/>
            <person name="Koide E."/>
            <person name="Komatsu K."/>
            <person name="Kopischke S."/>
            <person name="Kubo M."/>
            <person name="Kyozuka J."/>
            <person name="Lagercrantz U."/>
            <person name="Lin S.S."/>
            <person name="Lindquist E."/>
            <person name="Lipzen A.M."/>
            <person name="Lu C.W."/>
            <person name="De Luna E."/>
            <person name="Martienssen R.A."/>
            <person name="Minamino N."/>
            <person name="Mizutani M."/>
            <person name="Mizutani M."/>
            <person name="Mochizuki N."/>
            <person name="Monte I."/>
            <person name="Mosher R."/>
            <person name="Nagasaki H."/>
            <person name="Nakagami H."/>
            <person name="Naramoto S."/>
            <person name="Nishitani K."/>
            <person name="Ohtani M."/>
            <person name="Okamoto T."/>
            <person name="Okumura M."/>
            <person name="Phillips J."/>
            <person name="Pollak B."/>
            <person name="Reinders A."/>
            <person name="Rovekamp M."/>
            <person name="Sano R."/>
            <person name="Sawa S."/>
            <person name="Schmid M.W."/>
            <person name="Shirakawa M."/>
            <person name="Solano R."/>
            <person name="Spunde A."/>
            <person name="Suetsugu N."/>
            <person name="Sugano S."/>
            <person name="Sugiyama A."/>
            <person name="Sun R."/>
            <person name="Suzuki Y."/>
            <person name="Takenaka M."/>
            <person name="Takezawa D."/>
            <person name="Tomogane H."/>
            <person name="Tsuzuki M."/>
            <person name="Ueda T."/>
            <person name="Umeda M."/>
            <person name="Ward J.M."/>
            <person name="Watanabe Y."/>
            <person name="Yazaki K."/>
            <person name="Yokoyama R."/>
            <person name="Yoshitake Y."/>
            <person name="Yotsui I."/>
            <person name="Zachgo S."/>
            <person name="Schmutz J."/>
        </authorList>
    </citation>
    <scope>NUCLEOTIDE SEQUENCE [LARGE SCALE GENOMIC DNA]</scope>
    <source>
        <strain evidence="3">Tak-1</strain>
    </source>
</reference>
<proteinExistence type="predicted"/>
<dbReference type="AlphaFoldDB" id="A0A2R6XJL5"/>
<feature type="compositionally biased region" description="Basic residues" evidence="1">
    <location>
        <begin position="72"/>
        <end position="84"/>
    </location>
</feature>
<protein>
    <submittedName>
        <fullName evidence="2">Uncharacterized protein</fullName>
    </submittedName>
</protein>
<evidence type="ECO:0000313" key="3">
    <source>
        <dbReference type="Proteomes" id="UP000244005"/>
    </source>
</evidence>
<dbReference type="Proteomes" id="UP000244005">
    <property type="component" value="Unassembled WGS sequence"/>
</dbReference>
<sequence length="84" mass="9176">MSFRSGELAIASMEVCTNTQGSVQQSPRNREGTTTGESGEMQKVSDTVVEIKGLTRGPERANQTNIYLSSLSRRRVSGMKRKPA</sequence>